<protein>
    <recommendedName>
        <fullName evidence="3">DUF3618 domain-containing protein</fullName>
    </recommendedName>
</protein>
<keyword evidence="2" id="KW-1185">Reference proteome</keyword>
<dbReference type="EMBL" id="JACHKA010000001">
    <property type="protein sequence ID" value="MBB5985003.1"/>
    <property type="molecule type" value="Genomic_DNA"/>
</dbReference>
<comment type="caution">
    <text evidence="1">The sequence shown here is derived from an EMBL/GenBank/DDBJ whole genome shotgun (WGS) entry which is preliminary data.</text>
</comment>
<accession>A0ABR6NCK6</accession>
<proteinExistence type="predicted"/>
<dbReference type="RefSeq" id="WP_184150831.1">
    <property type="nucleotide sequence ID" value="NZ_JACHKA010000001.1"/>
</dbReference>
<evidence type="ECO:0000313" key="2">
    <source>
        <dbReference type="Proteomes" id="UP001138540"/>
    </source>
</evidence>
<reference evidence="1 2" key="1">
    <citation type="submission" date="2020-08" db="EMBL/GenBank/DDBJ databases">
        <title>Exploring microbial biodiversity for novel pathways involved in the catabolism of aromatic compounds derived from lignin.</title>
        <authorList>
            <person name="Elkins J."/>
        </authorList>
    </citation>
    <scope>NUCLEOTIDE SEQUENCE [LARGE SCALE GENOMIC DNA]</scope>
    <source>
        <strain evidence="1 2">B1D3A</strain>
    </source>
</reference>
<gene>
    <name evidence="1" type="ORF">HNP60_000977</name>
</gene>
<dbReference type="Proteomes" id="UP001138540">
    <property type="component" value="Unassembled WGS sequence"/>
</dbReference>
<sequence>MSRPALKIVPHANGRDAYDLVRSKAHDLRVASIPAAAEAAEKAGQAIASFALSTSRSMAKSIRDATPSAASDAASEAKAKAKSGLATLGAVPVVHQAARFVRRNPVLTAAIAAGALTLGYAAMRWQAGAREDADADSEHSSDEA</sequence>
<name>A0ABR6NCK6_9SPHN</name>
<organism evidence="1 2">
    <name type="scientific">Sphingobium lignivorans</name>
    <dbReference type="NCBI Taxonomy" id="2735886"/>
    <lineage>
        <taxon>Bacteria</taxon>
        <taxon>Pseudomonadati</taxon>
        <taxon>Pseudomonadota</taxon>
        <taxon>Alphaproteobacteria</taxon>
        <taxon>Sphingomonadales</taxon>
        <taxon>Sphingomonadaceae</taxon>
        <taxon>Sphingobium</taxon>
    </lineage>
</organism>
<evidence type="ECO:0008006" key="3">
    <source>
        <dbReference type="Google" id="ProtNLM"/>
    </source>
</evidence>
<evidence type="ECO:0000313" key="1">
    <source>
        <dbReference type="EMBL" id="MBB5985003.1"/>
    </source>
</evidence>